<keyword evidence="2" id="KW-0808">Transferase</keyword>
<evidence type="ECO:0000313" key="3">
    <source>
        <dbReference type="Proteomes" id="UP001596037"/>
    </source>
</evidence>
<reference evidence="3" key="1">
    <citation type="journal article" date="2019" name="Int. J. Syst. Evol. Microbiol.">
        <title>The Global Catalogue of Microorganisms (GCM) 10K type strain sequencing project: providing services to taxonomists for standard genome sequencing and annotation.</title>
        <authorList>
            <consortium name="The Broad Institute Genomics Platform"/>
            <consortium name="The Broad Institute Genome Sequencing Center for Infectious Disease"/>
            <person name="Wu L."/>
            <person name="Ma J."/>
        </authorList>
    </citation>
    <scope>NUCLEOTIDE SEQUENCE [LARGE SCALE GENOMIC DNA]</scope>
    <source>
        <strain evidence="3">CCUG 57401</strain>
    </source>
</reference>
<evidence type="ECO:0000259" key="1">
    <source>
        <dbReference type="Pfam" id="PF21926"/>
    </source>
</evidence>
<feature type="domain" description="N-acyl amino acid synthase FeeM catalytic core" evidence="1">
    <location>
        <begin position="23"/>
        <end position="176"/>
    </location>
</feature>
<gene>
    <name evidence="2" type="ORF">ACFPOE_00840</name>
</gene>
<dbReference type="InterPro" id="IPR054597">
    <property type="entry name" value="FeeM_cat"/>
</dbReference>
<dbReference type="RefSeq" id="WP_376848098.1">
    <property type="nucleotide sequence ID" value="NZ_JBHSMF010000002.1"/>
</dbReference>
<dbReference type="Proteomes" id="UP001596037">
    <property type="component" value="Unassembled WGS sequence"/>
</dbReference>
<dbReference type="SUPFAM" id="SSF55729">
    <property type="entry name" value="Acyl-CoA N-acyltransferases (Nat)"/>
    <property type="match status" value="1"/>
</dbReference>
<sequence length="256" mass="28637">MRLPIWQPDSLEVVHGLAQIEEIERFRYSIYVAEQHKPLPAADHEAKRLPDADDHAAFHFCMRNSARKLVGYARMHYAEAIPSSAIAHLELGDLVRHSPKVLGFISKLMVDKSLRGRTNAVRLIMSMIQYGCERFEQAEGAVFHCSSELVPLYTRMGFRPFGSPFMDAYVGQQTPMVAIFRDVDHFSQCGSPIAAIAQTLPAHEGLEAASFHDYFVLKRAFRDHRPAPVPALATLRKAIHASVPGFQNSRSGITLA</sequence>
<dbReference type="Gene3D" id="3.40.630.30">
    <property type="match status" value="1"/>
</dbReference>
<comment type="caution">
    <text evidence="2">The sequence shown here is derived from an EMBL/GenBank/DDBJ whole genome shotgun (WGS) entry which is preliminary data.</text>
</comment>
<dbReference type="Pfam" id="PF21926">
    <property type="entry name" value="FeeM"/>
    <property type="match status" value="1"/>
</dbReference>
<keyword evidence="3" id="KW-1185">Reference proteome</keyword>
<accession>A0ABW0N6G0</accession>
<dbReference type="GO" id="GO:0016746">
    <property type="term" value="F:acyltransferase activity"/>
    <property type="evidence" value="ECO:0007669"/>
    <property type="project" value="UniProtKB-KW"/>
</dbReference>
<protein>
    <submittedName>
        <fullName evidence="2">GNAT family N-acetyltransferase</fullName>
        <ecNumber evidence="2">2.3.1.-</ecNumber>
    </submittedName>
</protein>
<organism evidence="2 3">
    <name type="scientific">Caenimonas terrae</name>
    <dbReference type="NCBI Taxonomy" id="696074"/>
    <lineage>
        <taxon>Bacteria</taxon>
        <taxon>Pseudomonadati</taxon>
        <taxon>Pseudomonadota</taxon>
        <taxon>Betaproteobacteria</taxon>
        <taxon>Burkholderiales</taxon>
        <taxon>Comamonadaceae</taxon>
        <taxon>Caenimonas</taxon>
    </lineage>
</organism>
<name>A0ABW0N6G0_9BURK</name>
<dbReference type="EC" id="2.3.1.-" evidence="2"/>
<keyword evidence="2" id="KW-0012">Acyltransferase</keyword>
<dbReference type="InterPro" id="IPR016181">
    <property type="entry name" value="Acyl_CoA_acyltransferase"/>
</dbReference>
<dbReference type="EMBL" id="JBHSMF010000002">
    <property type="protein sequence ID" value="MFC5496065.1"/>
    <property type="molecule type" value="Genomic_DNA"/>
</dbReference>
<proteinExistence type="predicted"/>
<evidence type="ECO:0000313" key="2">
    <source>
        <dbReference type="EMBL" id="MFC5496065.1"/>
    </source>
</evidence>